<name>A0A067CLB2_SAPPC</name>
<protein>
    <submittedName>
        <fullName evidence="2">Uncharacterized protein</fullName>
    </submittedName>
</protein>
<feature type="transmembrane region" description="Helical" evidence="1">
    <location>
        <begin position="462"/>
        <end position="484"/>
    </location>
</feature>
<dbReference type="EMBL" id="KK583218">
    <property type="protein sequence ID" value="KDO27331.1"/>
    <property type="molecule type" value="Genomic_DNA"/>
</dbReference>
<keyword evidence="1" id="KW-0812">Transmembrane</keyword>
<dbReference type="RefSeq" id="XP_012202102.1">
    <property type="nucleotide sequence ID" value="XM_012346712.1"/>
</dbReference>
<feature type="transmembrane region" description="Helical" evidence="1">
    <location>
        <begin position="356"/>
        <end position="380"/>
    </location>
</feature>
<accession>A0A067CLB2</accession>
<dbReference type="GeneID" id="24129846"/>
<dbReference type="Proteomes" id="UP000030745">
    <property type="component" value="Unassembled WGS sequence"/>
</dbReference>
<keyword evidence="1" id="KW-0472">Membrane</keyword>
<feature type="transmembrane region" description="Helical" evidence="1">
    <location>
        <begin position="401"/>
        <end position="418"/>
    </location>
</feature>
<evidence type="ECO:0000313" key="2">
    <source>
        <dbReference type="EMBL" id="KDO27331.1"/>
    </source>
</evidence>
<dbReference type="OrthoDB" id="65893at2759"/>
<reference evidence="2 3" key="1">
    <citation type="journal article" date="2013" name="PLoS Genet.">
        <title>Distinctive expansion of potential virulence genes in the genome of the oomycete fish pathogen Saprolegnia parasitica.</title>
        <authorList>
            <person name="Jiang R.H."/>
            <person name="de Bruijn I."/>
            <person name="Haas B.J."/>
            <person name="Belmonte R."/>
            <person name="Lobach L."/>
            <person name="Christie J."/>
            <person name="van den Ackerveken G."/>
            <person name="Bottin A."/>
            <person name="Bulone V."/>
            <person name="Diaz-Moreno S.M."/>
            <person name="Dumas B."/>
            <person name="Fan L."/>
            <person name="Gaulin E."/>
            <person name="Govers F."/>
            <person name="Grenville-Briggs L.J."/>
            <person name="Horner N.R."/>
            <person name="Levin J.Z."/>
            <person name="Mammella M."/>
            <person name="Meijer H.J."/>
            <person name="Morris P."/>
            <person name="Nusbaum C."/>
            <person name="Oome S."/>
            <person name="Phillips A.J."/>
            <person name="van Rooyen D."/>
            <person name="Rzeszutek E."/>
            <person name="Saraiva M."/>
            <person name="Secombes C.J."/>
            <person name="Seidl M.F."/>
            <person name="Snel B."/>
            <person name="Stassen J.H."/>
            <person name="Sykes S."/>
            <person name="Tripathy S."/>
            <person name="van den Berg H."/>
            <person name="Vega-Arreguin J.C."/>
            <person name="Wawra S."/>
            <person name="Young S.K."/>
            <person name="Zeng Q."/>
            <person name="Dieguez-Uribeondo J."/>
            <person name="Russ C."/>
            <person name="Tyler B.M."/>
            <person name="van West P."/>
        </authorList>
    </citation>
    <scope>NUCLEOTIDE SEQUENCE [LARGE SCALE GENOMIC DNA]</scope>
    <source>
        <strain evidence="2 3">CBS 223.65</strain>
    </source>
</reference>
<keyword evidence="1" id="KW-1133">Transmembrane helix</keyword>
<feature type="transmembrane region" description="Helical" evidence="1">
    <location>
        <begin position="326"/>
        <end position="344"/>
    </location>
</feature>
<gene>
    <name evidence="2" type="ORF">SPRG_07578</name>
</gene>
<dbReference type="AlphaFoldDB" id="A0A067CLB2"/>
<keyword evidence="3" id="KW-1185">Reference proteome</keyword>
<evidence type="ECO:0000313" key="3">
    <source>
        <dbReference type="Proteomes" id="UP000030745"/>
    </source>
</evidence>
<sequence>MASGSEKTQVLEKSAKVQSSEVLRRLCLNLSEFLLVAIFVSCVALLYSTGLWTRQVTRVSLPSNDWSLVDANCSLSSAGFSSQTCVNTRRLTTTSDAIGRALAAAVLSSHASSLQVTTCAAGTNFGYGTIVFLMTPLSSHIDCTAQPDANLVHGMAVLETAFNNTTPVFLLSTYLDTVAPTTEVRIDTSGDTTVVASKVITTLVAEDGLLSTPATRNHSTWSFASAPLGARYRFTFACVTEFVLCPAASDRCTGRASKQSVQVAQTCTHEMTNALEISIAQAVLIPLTLHLVNGDFLTTLIGLQGALRRQPVLTFDFLSGLERRKIAFVLLLLVRLPALGYVEVTRLYLATPLGRAMHWVAVVMVSGLFVLVFCNTVLLVQRLPPLPRCKDRAIRVNAPGLLLGTMTLGTVVACGLVSPTEVLYDPIFQRSAALPLRLPSTNRTLVTGAYLSASVPSAIERLLPTILGAFGFSLLCSVLGPIVLHRQWVLNMDFFQRNPFLATEFVPQYVTFLPAYEHDCIKYGNKIFVKPSMLALLGYAMLREKVPDSHHVVVVQPAHQKPTPAPVAVALVSIYDLVASILPHALHAPRIRGWVLNYQFKAAPAGTTLTKHATYRPTKGMCIG</sequence>
<organism evidence="2 3">
    <name type="scientific">Saprolegnia parasitica (strain CBS 223.65)</name>
    <dbReference type="NCBI Taxonomy" id="695850"/>
    <lineage>
        <taxon>Eukaryota</taxon>
        <taxon>Sar</taxon>
        <taxon>Stramenopiles</taxon>
        <taxon>Oomycota</taxon>
        <taxon>Saprolegniomycetes</taxon>
        <taxon>Saprolegniales</taxon>
        <taxon>Saprolegniaceae</taxon>
        <taxon>Saprolegnia</taxon>
    </lineage>
</organism>
<proteinExistence type="predicted"/>
<dbReference type="KEGG" id="spar:SPRG_07578"/>
<feature type="transmembrane region" description="Helical" evidence="1">
    <location>
        <begin position="33"/>
        <end position="53"/>
    </location>
</feature>
<evidence type="ECO:0000256" key="1">
    <source>
        <dbReference type="SAM" id="Phobius"/>
    </source>
</evidence>
<dbReference type="VEuPathDB" id="FungiDB:SPRG_07578"/>